<reference evidence="3" key="1">
    <citation type="submission" date="2020-10" db="EMBL/GenBank/DDBJ databases">
        <authorList>
            <person name="Gilroy R."/>
        </authorList>
    </citation>
    <scope>NUCLEOTIDE SEQUENCE</scope>
    <source>
        <strain evidence="3">ChiSjej2B20-13462</strain>
    </source>
</reference>
<dbReference type="Pfam" id="PF13472">
    <property type="entry name" value="Lipase_GDSL_2"/>
    <property type="match status" value="1"/>
</dbReference>
<comment type="caution">
    <text evidence="3">The sequence shown here is derived from an EMBL/GenBank/DDBJ whole genome shotgun (WGS) entry which is preliminary data.</text>
</comment>
<gene>
    <name evidence="3" type="ORF">IAA67_07340</name>
</gene>
<dbReference type="Proteomes" id="UP000886874">
    <property type="component" value="Unassembled WGS sequence"/>
</dbReference>
<reference evidence="3" key="2">
    <citation type="journal article" date="2021" name="PeerJ">
        <title>Extensive microbial diversity within the chicken gut microbiome revealed by metagenomics and culture.</title>
        <authorList>
            <person name="Gilroy R."/>
            <person name="Ravi A."/>
            <person name="Getino M."/>
            <person name="Pursley I."/>
            <person name="Horton D.L."/>
            <person name="Alikhan N.F."/>
            <person name="Baker D."/>
            <person name="Gharbi K."/>
            <person name="Hall N."/>
            <person name="Watson M."/>
            <person name="Adriaenssens E.M."/>
            <person name="Foster-Nyarko E."/>
            <person name="Jarju S."/>
            <person name="Secka A."/>
            <person name="Antonio M."/>
            <person name="Oren A."/>
            <person name="Chaudhuri R.R."/>
            <person name="La Ragione R."/>
            <person name="Hildebrand F."/>
            <person name="Pallen M.J."/>
        </authorList>
    </citation>
    <scope>NUCLEOTIDE SEQUENCE</scope>
    <source>
        <strain evidence="3">ChiSjej2B20-13462</strain>
    </source>
</reference>
<feature type="chain" id="PRO_5038777845" description="SGNH hydrolase-type esterase domain-containing protein" evidence="1">
    <location>
        <begin position="31"/>
        <end position="433"/>
    </location>
</feature>
<dbReference type="InterPro" id="IPR036514">
    <property type="entry name" value="SGNH_hydro_sf"/>
</dbReference>
<sequence>MYKTKRMISGILAVLLVALCLTAALPTAAAADHDGWTGAWSTSPVEFNWKEMLNLGCIKREFGLKYLTFRTRIQPTVSGEDVRITLSNLYGAGPLTVDAATMARGYARLPQAIQTWTRKTVTFDGSSKVTIPAGETVTSDPIGLSVEALEYLTVSLYLKDTANMKTYGLIGGDTYIMTGNFAKAASTLGVPMRMEGDFGEYSVIPALTGVEVYNPEAESVVLIGDSTLANDIPLLLAQRLQSAGVTNVGILQQAIKGNRLLADGAGILGMAYGEAMVDRFERDALNQPGVSAIFLKVGVNDVVHPNCESMKGEAPAVTAEEMITGYTRLIRAAHKRGIRVYLFTRTAWKGYTRNVLGLSDDIQWTPELDQLRVDINAWIRSEENPADGVIDLDFLCTDETATELQPAYTTDGAHFTAAGQQAVADAIPLSYFQ</sequence>
<dbReference type="Gene3D" id="3.40.50.1110">
    <property type="entry name" value="SGNH hydrolase"/>
    <property type="match status" value="1"/>
</dbReference>
<dbReference type="PANTHER" id="PTHR43784">
    <property type="entry name" value="GDSL-LIKE LIPASE/ACYLHYDROLASE, PUTATIVE (AFU_ORTHOLOGUE AFUA_2G00820)-RELATED"/>
    <property type="match status" value="1"/>
</dbReference>
<dbReference type="EMBL" id="DVFN01000105">
    <property type="protein sequence ID" value="HIQ70126.1"/>
    <property type="molecule type" value="Genomic_DNA"/>
</dbReference>
<feature type="domain" description="SGNH hydrolase-type esterase" evidence="2">
    <location>
        <begin position="233"/>
        <end position="422"/>
    </location>
</feature>
<protein>
    <recommendedName>
        <fullName evidence="2">SGNH hydrolase-type esterase domain-containing protein</fullName>
    </recommendedName>
</protein>
<dbReference type="SUPFAM" id="SSF52266">
    <property type="entry name" value="SGNH hydrolase"/>
    <property type="match status" value="1"/>
</dbReference>
<dbReference type="InterPro" id="IPR053140">
    <property type="entry name" value="GDSL_Rv0518-like"/>
</dbReference>
<feature type="signal peptide" evidence="1">
    <location>
        <begin position="1"/>
        <end position="30"/>
    </location>
</feature>
<keyword evidence="1" id="KW-0732">Signal</keyword>
<evidence type="ECO:0000313" key="4">
    <source>
        <dbReference type="Proteomes" id="UP000886874"/>
    </source>
</evidence>
<organism evidence="3 4">
    <name type="scientific">Candidatus Avoscillospira stercorigallinarum</name>
    <dbReference type="NCBI Taxonomy" id="2840708"/>
    <lineage>
        <taxon>Bacteria</taxon>
        <taxon>Bacillati</taxon>
        <taxon>Bacillota</taxon>
        <taxon>Clostridia</taxon>
        <taxon>Eubacteriales</taxon>
        <taxon>Oscillospiraceae</taxon>
        <taxon>Oscillospiraceae incertae sedis</taxon>
        <taxon>Candidatus Avoscillospira</taxon>
    </lineage>
</organism>
<dbReference type="PANTHER" id="PTHR43784:SF2">
    <property type="entry name" value="GDSL-LIKE LIPASE_ACYLHYDROLASE, PUTATIVE (AFU_ORTHOLOGUE AFUA_2G00820)-RELATED"/>
    <property type="match status" value="1"/>
</dbReference>
<accession>A0A9D0Z7Q8</accession>
<evidence type="ECO:0000259" key="2">
    <source>
        <dbReference type="Pfam" id="PF13472"/>
    </source>
</evidence>
<dbReference type="InterPro" id="IPR013830">
    <property type="entry name" value="SGNH_hydro"/>
</dbReference>
<dbReference type="AlphaFoldDB" id="A0A9D0Z7Q8"/>
<name>A0A9D0Z7Q8_9FIRM</name>
<evidence type="ECO:0000256" key="1">
    <source>
        <dbReference type="SAM" id="SignalP"/>
    </source>
</evidence>
<proteinExistence type="predicted"/>
<evidence type="ECO:0000313" key="3">
    <source>
        <dbReference type="EMBL" id="HIQ70126.1"/>
    </source>
</evidence>